<evidence type="ECO:0000313" key="2">
    <source>
        <dbReference type="EMBL" id="ORY16829.1"/>
    </source>
</evidence>
<dbReference type="PANTHER" id="PTHR24148:SF73">
    <property type="entry name" value="HET DOMAIN PROTEIN (AFU_ORTHOLOGUE AFUA_8G01020)"/>
    <property type="match status" value="1"/>
</dbReference>
<proteinExistence type="predicted"/>
<name>A0A1Y2A2T9_9PLEO</name>
<evidence type="ECO:0000313" key="3">
    <source>
        <dbReference type="Proteomes" id="UP000193144"/>
    </source>
</evidence>
<dbReference type="PANTHER" id="PTHR24148">
    <property type="entry name" value="ANKYRIN REPEAT DOMAIN-CONTAINING PROTEIN 39 HOMOLOG-RELATED"/>
    <property type="match status" value="1"/>
</dbReference>
<protein>
    <submittedName>
        <fullName evidence="2">Heterokaryon incompatibility protein-domain-containing protein</fullName>
    </submittedName>
</protein>
<keyword evidence="3" id="KW-1185">Reference proteome</keyword>
<dbReference type="Proteomes" id="UP000193144">
    <property type="component" value="Unassembled WGS sequence"/>
</dbReference>
<dbReference type="Pfam" id="PF26639">
    <property type="entry name" value="Het-6_barrel"/>
    <property type="match status" value="1"/>
</dbReference>
<dbReference type="OrthoDB" id="4850726at2759"/>
<dbReference type="AlphaFoldDB" id="A0A1Y2A2T9"/>
<dbReference type="Pfam" id="PF06985">
    <property type="entry name" value="HET"/>
    <property type="match status" value="1"/>
</dbReference>
<feature type="domain" description="Heterokaryon incompatibility" evidence="1">
    <location>
        <begin position="127"/>
        <end position="282"/>
    </location>
</feature>
<sequence>MGVISRIRSLYQYPCSICIVFGIKMLARLRSLINSRNRYQYQYQEVDVSQNQLRLVMITPPYTKRVDEPLRCTIEVVSLNDLNAEFEAWDAKVSPSLPPRKKIILWHEFVDKEKLPGKYNRYRWGDYVALSYTWGSVEKSHWIILDGHLHRVPKNVDENLRSLRSQVFGNRPRCGVWIDYLSINQDDTIDRSQQVMRMQTIYRSSHNVVVHLGEASDDSDLALNLINTISYNISQDFDYGKGLAITAAQISQGIPFPDQKAYMAVRKLFNRPYWRRLWIIQELALADDLSIVLCGNSMTYIGGIRQTMKLLVDNTVAVEMITPGAAMELDVEAQQAAVVLLWWIGRLRKHILLWKESKVLTYLELRSPALTMAQWAKATHQYDKVFGIMGLFPGEISEVMKPLLTELPSTDVCQHEEDAYTKRVFMKFAVAIIQSTDDLDIIFARNTFQAETSKYGLPTWVTDWTLKPDRTSTIPNNEWHFFQDADIWEKGLGESDPVPNKGKQGIVADTVSDSTPSTNISRPWITTLEGRRADGGRKSKVNLFADDELLACQGFVIGHVDGIAPEILIDDAGSLDGRWPEDMVQPKRDMTLESPYKNDDEAANALLRTLLFDPLDECDKRSLLLTVPWLGEEADENARSGEFTINEHGFIQELIEHGWDARMFVGQFLLYELARRRLGLFRLGHKRLKDFFPNRVSTCTEKPLENDYMQLVSNLSNRRLVTMNTGHFGLAPAVVRPHDQIFVILGCSAPVILRKCEEKVLYKVVGECYVDGFMRGEAIDGIDNGSYTLEEITLC</sequence>
<organism evidence="2 3">
    <name type="scientific">Clohesyomyces aquaticus</name>
    <dbReference type="NCBI Taxonomy" id="1231657"/>
    <lineage>
        <taxon>Eukaryota</taxon>
        <taxon>Fungi</taxon>
        <taxon>Dikarya</taxon>
        <taxon>Ascomycota</taxon>
        <taxon>Pezizomycotina</taxon>
        <taxon>Dothideomycetes</taxon>
        <taxon>Pleosporomycetidae</taxon>
        <taxon>Pleosporales</taxon>
        <taxon>Lindgomycetaceae</taxon>
        <taxon>Clohesyomyces</taxon>
    </lineage>
</organism>
<reference evidence="2 3" key="1">
    <citation type="submission" date="2016-07" db="EMBL/GenBank/DDBJ databases">
        <title>Pervasive Adenine N6-methylation of Active Genes in Fungi.</title>
        <authorList>
            <consortium name="DOE Joint Genome Institute"/>
            <person name="Mondo S.J."/>
            <person name="Dannebaum R.O."/>
            <person name="Kuo R.C."/>
            <person name="Labutti K."/>
            <person name="Haridas S."/>
            <person name="Kuo A."/>
            <person name="Salamov A."/>
            <person name="Ahrendt S.R."/>
            <person name="Lipzen A."/>
            <person name="Sullivan W."/>
            <person name="Andreopoulos W.B."/>
            <person name="Clum A."/>
            <person name="Lindquist E."/>
            <person name="Daum C."/>
            <person name="Ramamoorthy G.K."/>
            <person name="Gryganskyi A."/>
            <person name="Culley D."/>
            <person name="Magnuson J.K."/>
            <person name="James T.Y."/>
            <person name="O'Malley M.A."/>
            <person name="Stajich J.E."/>
            <person name="Spatafora J.W."/>
            <person name="Visel A."/>
            <person name="Grigoriev I.V."/>
        </authorList>
    </citation>
    <scope>NUCLEOTIDE SEQUENCE [LARGE SCALE GENOMIC DNA]</scope>
    <source>
        <strain evidence="2 3">CBS 115471</strain>
    </source>
</reference>
<evidence type="ECO:0000259" key="1">
    <source>
        <dbReference type="Pfam" id="PF06985"/>
    </source>
</evidence>
<comment type="caution">
    <text evidence="2">The sequence shown here is derived from an EMBL/GenBank/DDBJ whole genome shotgun (WGS) entry which is preliminary data.</text>
</comment>
<gene>
    <name evidence="2" type="ORF">BCR34DRAFT_661336</name>
</gene>
<accession>A0A1Y2A2T9</accession>
<dbReference type="InterPro" id="IPR010730">
    <property type="entry name" value="HET"/>
</dbReference>
<dbReference type="InterPro" id="IPR052895">
    <property type="entry name" value="HetReg/Transcr_Mod"/>
</dbReference>
<dbReference type="EMBL" id="MCFA01000016">
    <property type="protein sequence ID" value="ORY16829.1"/>
    <property type="molecule type" value="Genomic_DNA"/>
</dbReference>
<dbReference type="STRING" id="1231657.A0A1Y2A2T9"/>